<dbReference type="InterPro" id="IPR003673">
    <property type="entry name" value="CoA-Trfase_fam_III"/>
</dbReference>
<dbReference type="Proteomes" id="UP001500975">
    <property type="component" value="Unassembled WGS sequence"/>
</dbReference>
<dbReference type="Pfam" id="PF02515">
    <property type="entry name" value="CoA_transf_3"/>
    <property type="match status" value="1"/>
</dbReference>
<comment type="caution">
    <text evidence="2">The sequence shown here is derived from an EMBL/GenBank/DDBJ whole genome shotgun (WGS) entry which is preliminary data.</text>
</comment>
<dbReference type="GO" id="GO:0016740">
    <property type="term" value="F:transferase activity"/>
    <property type="evidence" value="ECO:0007669"/>
    <property type="project" value="UniProtKB-KW"/>
</dbReference>
<keyword evidence="1 2" id="KW-0808">Transferase</keyword>
<protein>
    <submittedName>
        <fullName evidence="2">CoA transferase</fullName>
    </submittedName>
</protein>
<dbReference type="EMBL" id="BAABGJ010000017">
    <property type="protein sequence ID" value="GAA4340507.1"/>
    <property type="molecule type" value="Genomic_DNA"/>
</dbReference>
<dbReference type="InterPro" id="IPR050483">
    <property type="entry name" value="CoA-transferase_III_domain"/>
</dbReference>
<dbReference type="SUPFAM" id="SSF89796">
    <property type="entry name" value="CoA-transferase family III (CaiB/BaiF)"/>
    <property type="match status" value="1"/>
</dbReference>
<keyword evidence="3" id="KW-1185">Reference proteome</keyword>
<evidence type="ECO:0000313" key="2">
    <source>
        <dbReference type="EMBL" id="GAA4340507.1"/>
    </source>
</evidence>
<dbReference type="Gene3D" id="3.40.50.10540">
    <property type="entry name" value="Crotonobetainyl-coa:carnitine coa-transferase, domain 1"/>
    <property type="match status" value="1"/>
</dbReference>
<organism evidence="2 3">
    <name type="scientific">Variovorax defluvii</name>
    <dbReference type="NCBI Taxonomy" id="913761"/>
    <lineage>
        <taxon>Bacteria</taxon>
        <taxon>Pseudomonadati</taxon>
        <taxon>Pseudomonadota</taxon>
        <taxon>Betaproteobacteria</taxon>
        <taxon>Burkholderiales</taxon>
        <taxon>Comamonadaceae</taxon>
        <taxon>Variovorax</taxon>
    </lineage>
</organism>
<dbReference type="RefSeq" id="WP_345537648.1">
    <property type="nucleotide sequence ID" value="NZ_BAABGJ010000017.1"/>
</dbReference>
<dbReference type="InterPro" id="IPR023606">
    <property type="entry name" value="CoA-Trfase_III_dom_1_sf"/>
</dbReference>
<evidence type="ECO:0000313" key="3">
    <source>
        <dbReference type="Proteomes" id="UP001500975"/>
    </source>
</evidence>
<name>A0ABP8HKM5_9BURK</name>
<dbReference type="PANTHER" id="PTHR48207:SF4">
    <property type="entry name" value="BLL6097 PROTEIN"/>
    <property type="match status" value="1"/>
</dbReference>
<reference evidence="3" key="1">
    <citation type="journal article" date="2019" name="Int. J. Syst. Evol. Microbiol.">
        <title>The Global Catalogue of Microorganisms (GCM) 10K type strain sequencing project: providing services to taxonomists for standard genome sequencing and annotation.</title>
        <authorList>
            <consortium name="The Broad Institute Genomics Platform"/>
            <consortium name="The Broad Institute Genome Sequencing Center for Infectious Disease"/>
            <person name="Wu L."/>
            <person name="Ma J."/>
        </authorList>
    </citation>
    <scope>NUCLEOTIDE SEQUENCE [LARGE SCALE GENOMIC DNA]</scope>
    <source>
        <strain evidence="3">JCM 17804</strain>
    </source>
</reference>
<dbReference type="InterPro" id="IPR044855">
    <property type="entry name" value="CoA-Trfase_III_dom3_sf"/>
</dbReference>
<gene>
    <name evidence="2" type="ORF">GCM10023165_20520</name>
</gene>
<sequence length="400" mass="44149">MNPNAGVLSGLRIVDLSTIVFGPYCTQMLADMGAEVIKVEAPEGDFFRQSGKARTSDDMGPIHMTLNRGKKSIVLDLKSDSGKQALIDLIRSADVFIHNVRSAAIKKLGFDYETVATHAPNVIYVHCVGYASVGPYADFPAYDDTIQAASGLIDLCARTSDSYSPKFIPTIVADKVSGLYAAQGVLAAYIHKLQTGKGQHVEIPMFESFVHFLLEEHLFERTYEPPVGNFGYRRIMDKDRKPFPTADGFISILAYTDQNWRDLFKLLECPEILSAQPVEGSLLRVQHVGQFYAAIAERTPMRTTAAWMKLLNQINVPAMPVRKIDDILEDPQLAAGGFFKVVEHPTEGSYIQMQPPIRFSAVGSPEVGHAPRLGEHTREVLEELSSGAKPDKSVAIVERH</sequence>
<dbReference type="PANTHER" id="PTHR48207">
    <property type="entry name" value="SUCCINATE--HYDROXYMETHYLGLUTARATE COA-TRANSFERASE"/>
    <property type="match status" value="1"/>
</dbReference>
<dbReference type="Gene3D" id="3.30.1540.10">
    <property type="entry name" value="formyl-coa transferase, domain 3"/>
    <property type="match status" value="1"/>
</dbReference>
<proteinExistence type="predicted"/>
<evidence type="ECO:0000256" key="1">
    <source>
        <dbReference type="ARBA" id="ARBA00022679"/>
    </source>
</evidence>
<accession>A0ABP8HKM5</accession>